<evidence type="ECO:0000313" key="5">
    <source>
        <dbReference type="Proteomes" id="UP000199598"/>
    </source>
</evidence>
<comment type="caution">
    <text evidence="4">The sequence shown here is derived from an EMBL/GenBank/DDBJ whole genome shotgun (WGS) entry which is preliminary data.</text>
</comment>
<dbReference type="CDD" id="cd01949">
    <property type="entry name" value="GGDEF"/>
    <property type="match status" value="1"/>
</dbReference>
<dbReference type="Pfam" id="PF00990">
    <property type="entry name" value="GGDEF"/>
    <property type="match status" value="1"/>
</dbReference>
<evidence type="ECO:0000256" key="2">
    <source>
        <dbReference type="ARBA" id="ARBA00034247"/>
    </source>
</evidence>
<dbReference type="PANTHER" id="PTHR45138">
    <property type="entry name" value="REGULATORY COMPONENTS OF SENSORY TRANSDUCTION SYSTEM"/>
    <property type="match status" value="1"/>
</dbReference>
<sequence>MSQEDEFKRTIVYADSALDYIKTNKLPAFPRNYELWYSYASGFNRALNRTINKILARDGKISPEETQKIYNRFLSPNRLGERIDEVGDKISEEVREPISALDKGTLKTTEYGEELARTLSALENVSDRSQLSKLVIHLAKLTTETAESNQELREQLVDSRRQIGVLQEGLEAIRYESLTDELTTLNNRKHFDQSLVRAVKEAEESHAPLSLLISDIDHFKQFNDNYGHQTGDQVLRLVALAVKQNVKNNDIACRYGGEEFGIILPRTTIEDAKVIAEKIRKNVVAKELVKRSTGENLGRITISIGISTFRPGDSAESMVSRADLALYAAKKAGRNLVKAEEEKKIPSVTQVA</sequence>
<evidence type="ECO:0000313" key="4">
    <source>
        <dbReference type="EMBL" id="SFL00043.1"/>
    </source>
</evidence>
<dbReference type="InterPro" id="IPR050469">
    <property type="entry name" value="Diguanylate_Cyclase"/>
</dbReference>
<dbReference type="InterPro" id="IPR029787">
    <property type="entry name" value="Nucleotide_cyclase"/>
</dbReference>
<gene>
    <name evidence="4" type="ORF">SAMN04488518_113165</name>
</gene>
<proteinExistence type="predicted"/>
<name>A0A1I4E459_9HYPH</name>
<evidence type="ECO:0000256" key="1">
    <source>
        <dbReference type="ARBA" id="ARBA00012528"/>
    </source>
</evidence>
<dbReference type="NCBIfam" id="TIGR00254">
    <property type="entry name" value="GGDEF"/>
    <property type="match status" value="1"/>
</dbReference>
<organism evidence="4 5">
    <name type="scientific">Pseudovibrio ascidiaceicola</name>
    <dbReference type="NCBI Taxonomy" id="285279"/>
    <lineage>
        <taxon>Bacteria</taxon>
        <taxon>Pseudomonadati</taxon>
        <taxon>Pseudomonadota</taxon>
        <taxon>Alphaproteobacteria</taxon>
        <taxon>Hyphomicrobiales</taxon>
        <taxon>Stappiaceae</taxon>
        <taxon>Pseudovibrio</taxon>
    </lineage>
</organism>
<dbReference type="SUPFAM" id="SSF55073">
    <property type="entry name" value="Nucleotide cyclase"/>
    <property type="match status" value="1"/>
</dbReference>
<dbReference type="PROSITE" id="PS50887">
    <property type="entry name" value="GGDEF"/>
    <property type="match status" value="1"/>
</dbReference>
<comment type="catalytic activity">
    <reaction evidence="2">
        <text>2 GTP = 3',3'-c-di-GMP + 2 diphosphate</text>
        <dbReference type="Rhea" id="RHEA:24898"/>
        <dbReference type="ChEBI" id="CHEBI:33019"/>
        <dbReference type="ChEBI" id="CHEBI:37565"/>
        <dbReference type="ChEBI" id="CHEBI:58805"/>
        <dbReference type="EC" id="2.7.7.65"/>
    </reaction>
</comment>
<evidence type="ECO:0000259" key="3">
    <source>
        <dbReference type="PROSITE" id="PS50887"/>
    </source>
</evidence>
<reference evidence="4 5" key="1">
    <citation type="submission" date="2016-10" db="EMBL/GenBank/DDBJ databases">
        <authorList>
            <person name="Varghese N."/>
            <person name="Submissions S."/>
        </authorList>
    </citation>
    <scope>NUCLEOTIDE SEQUENCE [LARGE SCALE GENOMIC DNA]</scope>
    <source>
        <strain evidence="4 5">DSM 16392</strain>
    </source>
</reference>
<dbReference type="EC" id="2.7.7.65" evidence="1"/>
<keyword evidence="5" id="KW-1185">Reference proteome</keyword>
<dbReference type="EMBL" id="FOSK01000013">
    <property type="protein sequence ID" value="SFL00043.1"/>
    <property type="molecule type" value="Genomic_DNA"/>
</dbReference>
<dbReference type="Gene3D" id="3.30.70.270">
    <property type="match status" value="1"/>
</dbReference>
<dbReference type="SMART" id="SM00267">
    <property type="entry name" value="GGDEF"/>
    <property type="match status" value="1"/>
</dbReference>
<dbReference type="Proteomes" id="UP000199598">
    <property type="component" value="Unassembled WGS sequence"/>
</dbReference>
<dbReference type="InterPro" id="IPR000160">
    <property type="entry name" value="GGDEF_dom"/>
</dbReference>
<accession>A0A1I4E459</accession>
<feature type="domain" description="GGDEF" evidence="3">
    <location>
        <begin position="207"/>
        <end position="342"/>
    </location>
</feature>
<dbReference type="RefSeq" id="WP_093522826.1">
    <property type="nucleotide sequence ID" value="NZ_FOSK01000013.1"/>
</dbReference>
<protein>
    <recommendedName>
        <fullName evidence="1">diguanylate cyclase</fullName>
        <ecNumber evidence="1">2.7.7.65</ecNumber>
    </recommendedName>
</protein>
<dbReference type="InterPro" id="IPR043128">
    <property type="entry name" value="Rev_trsase/Diguanyl_cyclase"/>
</dbReference>
<dbReference type="PANTHER" id="PTHR45138:SF9">
    <property type="entry name" value="DIGUANYLATE CYCLASE DGCM-RELATED"/>
    <property type="match status" value="1"/>
</dbReference>